<evidence type="ECO:0000256" key="4">
    <source>
        <dbReference type="ARBA" id="ARBA00022980"/>
    </source>
</evidence>
<comment type="caution">
    <text evidence="12">The sequence shown here is derived from an EMBL/GenBank/DDBJ whole genome shotgun (WGS) entry which is preliminary data.</text>
</comment>
<dbReference type="PANTHER" id="PTHR13501">
    <property type="entry name" value="CHLOROPLAST 50S RIBOSOMAL PROTEIN L22-RELATED"/>
    <property type="match status" value="1"/>
</dbReference>
<comment type="similarity">
    <text evidence="1 7 8">Belongs to the universal ribosomal protein uL22 family.</text>
</comment>
<dbReference type="Gene3D" id="3.90.470.10">
    <property type="entry name" value="Ribosomal protein L22/L17"/>
    <property type="match status" value="1"/>
</dbReference>
<dbReference type="InterPro" id="IPR036394">
    <property type="entry name" value="Ribosomal_uL22_sf"/>
</dbReference>
<keyword evidence="2 7" id="KW-0699">rRNA-binding</keyword>
<keyword evidence="4 7" id="KW-0689">Ribosomal protein</keyword>
<dbReference type="NCBIfam" id="TIGR01044">
    <property type="entry name" value="rplV_bact"/>
    <property type="match status" value="1"/>
</dbReference>
<evidence type="ECO:0000256" key="9">
    <source>
        <dbReference type="RuleBase" id="RU004006"/>
    </source>
</evidence>
<dbReference type="GO" id="GO:0003735">
    <property type="term" value="F:structural constituent of ribosome"/>
    <property type="evidence" value="ECO:0007669"/>
    <property type="project" value="InterPro"/>
</dbReference>
<dbReference type="InterPro" id="IPR001063">
    <property type="entry name" value="Ribosomal_uL22"/>
</dbReference>
<dbReference type="Proteomes" id="UP000034690">
    <property type="component" value="Unassembled WGS sequence"/>
</dbReference>
<comment type="function">
    <text evidence="7">The globular domain of the protein is located near the polypeptide exit tunnel on the outside of the subunit, while an extended beta-hairpin is found that lines the wall of the exit tunnel in the center of the 70S ribosome.</text>
</comment>
<dbReference type="PANTHER" id="PTHR13501:SF8">
    <property type="entry name" value="LARGE RIBOSOMAL SUBUNIT PROTEIN UL22M"/>
    <property type="match status" value="1"/>
</dbReference>
<proteinExistence type="inferred from homology"/>
<dbReference type="AlphaFoldDB" id="A0A0G0NFW4"/>
<evidence type="ECO:0000256" key="10">
    <source>
        <dbReference type="RuleBase" id="RU004008"/>
    </source>
</evidence>
<keyword evidence="3 7" id="KW-0694">RNA-binding</keyword>
<sequence>MEVRAIQKFILISPRKLREIVPLVTNLIPKDAVERLPFIGKHAAEPLRKVIIAALANAKQKGIDEKSLVFKEIQINEGPRLKRFRAGARGRAKPYKRRMSHIRVVLTTRNDQIPNPKTQTNSNVQNPKFKAKKKNV</sequence>
<dbReference type="GO" id="GO:0019843">
    <property type="term" value="F:rRNA binding"/>
    <property type="evidence" value="ECO:0007669"/>
    <property type="project" value="UniProtKB-UniRule"/>
</dbReference>
<gene>
    <name evidence="7" type="primary">rplV</name>
    <name evidence="12" type="ORF">UT40_C0001G0023</name>
</gene>
<evidence type="ECO:0000256" key="3">
    <source>
        <dbReference type="ARBA" id="ARBA00022884"/>
    </source>
</evidence>
<evidence type="ECO:0000256" key="6">
    <source>
        <dbReference type="ARBA" id="ARBA00035207"/>
    </source>
</evidence>
<dbReference type="GO" id="GO:0022625">
    <property type="term" value="C:cytosolic large ribosomal subunit"/>
    <property type="evidence" value="ECO:0007669"/>
    <property type="project" value="TreeGrafter"/>
</dbReference>
<evidence type="ECO:0000313" key="12">
    <source>
        <dbReference type="EMBL" id="KKR14393.1"/>
    </source>
</evidence>
<dbReference type="CDD" id="cd00336">
    <property type="entry name" value="Ribosomal_L22"/>
    <property type="match status" value="1"/>
</dbReference>
<dbReference type="SUPFAM" id="SSF54843">
    <property type="entry name" value="Ribosomal protein L22"/>
    <property type="match status" value="1"/>
</dbReference>
<organism evidence="12 13">
    <name type="scientific">Candidatus Woesebacteria bacterium GW2011_GWA1_39_21b</name>
    <dbReference type="NCBI Taxonomy" id="1618551"/>
    <lineage>
        <taxon>Bacteria</taxon>
        <taxon>Candidatus Woeseibacteriota</taxon>
    </lineage>
</organism>
<dbReference type="Pfam" id="PF00237">
    <property type="entry name" value="Ribosomal_L22"/>
    <property type="match status" value="1"/>
</dbReference>
<feature type="region of interest" description="Disordered" evidence="11">
    <location>
        <begin position="109"/>
        <end position="136"/>
    </location>
</feature>
<dbReference type="InterPro" id="IPR047867">
    <property type="entry name" value="Ribosomal_uL22_bac/org-type"/>
</dbReference>
<dbReference type="HAMAP" id="MF_01331_B">
    <property type="entry name" value="Ribosomal_uL22_B"/>
    <property type="match status" value="1"/>
</dbReference>
<dbReference type="GO" id="GO:0006412">
    <property type="term" value="P:translation"/>
    <property type="evidence" value="ECO:0007669"/>
    <property type="project" value="UniProtKB-UniRule"/>
</dbReference>
<comment type="subunit">
    <text evidence="7 9">Part of the 50S ribosomal subunit.</text>
</comment>
<evidence type="ECO:0000256" key="7">
    <source>
        <dbReference type="HAMAP-Rule" id="MF_01331"/>
    </source>
</evidence>
<evidence type="ECO:0000256" key="1">
    <source>
        <dbReference type="ARBA" id="ARBA00009451"/>
    </source>
</evidence>
<dbReference type="EMBL" id="LBWQ01000001">
    <property type="protein sequence ID" value="KKR14393.1"/>
    <property type="molecule type" value="Genomic_DNA"/>
</dbReference>
<accession>A0A0G0NFW4</accession>
<evidence type="ECO:0000256" key="5">
    <source>
        <dbReference type="ARBA" id="ARBA00023274"/>
    </source>
</evidence>
<evidence type="ECO:0000256" key="2">
    <source>
        <dbReference type="ARBA" id="ARBA00022730"/>
    </source>
</evidence>
<evidence type="ECO:0000256" key="11">
    <source>
        <dbReference type="SAM" id="MobiDB-lite"/>
    </source>
</evidence>
<reference evidence="12 13" key="1">
    <citation type="journal article" date="2015" name="Nature">
        <title>rRNA introns, odd ribosomes, and small enigmatic genomes across a large radiation of phyla.</title>
        <authorList>
            <person name="Brown C.T."/>
            <person name="Hug L.A."/>
            <person name="Thomas B.C."/>
            <person name="Sharon I."/>
            <person name="Castelle C.J."/>
            <person name="Singh A."/>
            <person name="Wilkins M.J."/>
            <person name="Williams K.H."/>
            <person name="Banfield J.F."/>
        </authorList>
    </citation>
    <scope>NUCLEOTIDE SEQUENCE [LARGE SCALE GENOMIC DNA]</scope>
</reference>
<feature type="compositionally biased region" description="Polar residues" evidence="11">
    <location>
        <begin position="109"/>
        <end position="126"/>
    </location>
</feature>
<evidence type="ECO:0000256" key="8">
    <source>
        <dbReference type="RuleBase" id="RU004005"/>
    </source>
</evidence>
<comment type="function">
    <text evidence="7 10">This protein binds specifically to 23S rRNA; its binding is stimulated by other ribosomal proteins, e.g., L4, L17, and L20. It is important during the early stages of 50S assembly. It makes multiple contacts with different domains of the 23S rRNA in the assembled 50S subunit and ribosome.</text>
</comment>
<dbReference type="InterPro" id="IPR005727">
    <property type="entry name" value="Ribosomal_uL22_bac/chlpt-type"/>
</dbReference>
<protein>
    <recommendedName>
        <fullName evidence="6 7">Large ribosomal subunit protein uL22</fullName>
    </recommendedName>
</protein>
<name>A0A0G0NFW4_9BACT</name>
<keyword evidence="5 7" id="KW-0687">Ribonucleoprotein</keyword>
<evidence type="ECO:0000313" key="13">
    <source>
        <dbReference type="Proteomes" id="UP000034690"/>
    </source>
</evidence>